<name>A0A564M4F9_9ENTR</name>
<dbReference type="AlphaFoldDB" id="A0A564M4F9"/>
<sequence length="48" mass="5577">MKEEEKKLIKLIPELIETIEAKLKENDVRDIYVGTAIILMQHALRELG</sequence>
<dbReference type="EMBL" id="CABGGW010000045">
    <property type="protein sequence ID" value="VUS88664.1"/>
    <property type="molecule type" value="Genomic_DNA"/>
</dbReference>
<evidence type="ECO:0000313" key="2">
    <source>
        <dbReference type="Proteomes" id="UP000317374"/>
    </source>
</evidence>
<accession>A0A564M4F9</accession>
<dbReference type="Proteomes" id="UP000317374">
    <property type="component" value="Unassembled WGS sequence"/>
</dbReference>
<proteinExistence type="predicted"/>
<dbReference type="RefSeq" id="WP_185930842.1">
    <property type="nucleotide sequence ID" value="NZ_CABGGW010000045.1"/>
</dbReference>
<protein>
    <submittedName>
        <fullName evidence="1">Uncharacterized protein</fullName>
    </submittedName>
</protein>
<organism evidence="1 2">
    <name type="scientific">Klebsiella huaxiensis</name>
    <dbReference type="NCBI Taxonomy" id="2153354"/>
    <lineage>
        <taxon>Bacteria</taxon>
        <taxon>Pseudomonadati</taxon>
        <taxon>Pseudomonadota</taxon>
        <taxon>Gammaproteobacteria</taxon>
        <taxon>Enterobacterales</taxon>
        <taxon>Enterobacteriaceae</taxon>
        <taxon>Klebsiella/Raoultella group</taxon>
        <taxon>Klebsiella</taxon>
    </lineage>
</organism>
<evidence type="ECO:0000313" key="1">
    <source>
        <dbReference type="EMBL" id="VUS88664.1"/>
    </source>
</evidence>
<reference evidence="1 2" key="1">
    <citation type="submission" date="2019-07" db="EMBL/GenBank/DDBJ databases">
        <authorList>
            <person name="Brisse S."/>
            <person name="Rodrigues C."/>
            <person name="Thorpe H."/>
        </authorList>
    </citation>
    <scope>NUCLEOTIDE SEQUENCE [LARGE SCALE GENOMIC DNA]</scope>
    <source>
        <strain evidence="1">SB6422</strain>
    </source>
</reference>
<gene>
    <name evidence="1" type="ORF">SB6422_02759</name>
</gene>